<dbReference type="Pfam" id="PF11307">
    <property type="entry name" value="DUF3109"/>
    <property type="match status" value="1"/>
</dbReference>
<proteinExistence type="inferred from homology"/>
<dbReference type="InterPro" id="IPR021458">
    <property type="entry name" value="Rv0495c"/>
</dbReference>
<dbReference type="AlphaFoldDB" id="A0A6M1T355"/>
<dbReference type="Proteomes" id="UP000473278">
    <property type="component" value="Unassembled WGS sequence"/>
</dbReference>
<comment type="similarity">
    <text evidence="1">Belongs to the Rv0495c family.</text>
</comment>
<evidence type="ECO:0000256" key="1">
    <source>
        <dbReference type="ARBA" id="ARBA00093770"/>
    </source>
</evidence>
<protein>
    <submittedName>
        <fullName evidence="2">DUF3109 family protein</fullName>
    </submittedName>
</protein>
<evidence type="ECO:0000313" key="3">
    <source>
        <dbReference type="Proteomes" id="UP000473278"/>
    </source>
</evidence>
<comment type="caution">
    <text evidence="2">The sequence shown here is derived from an EMBL/GenBank/DDBJ whole genome shotgun (WGS) entry which is preliminary data.</text>
</comment>
<organism evidence="2 3">
    <name type="scientific">Halalkalibaculum roseum</name>
    <dbReference type="NCBI Taxonomy" id="2709311"/>
    <lineage>
        <taxon>Bacteria</taxon>
        <taxon>Pseudomonadati</taxon>
        <taxon>Balneolota</taxon>
        <taxon>Balneolia</taxon>
        <taxon>Balneolales</taxon>
        <taxon>Balneolaceae</taxon>
        <taxon>Halalkalibaculum</taxon>
    </lineage>
</organism>
<reference evidence="2 3" key="1">
    <citation type="submission" date="2020-02" db="EMBL/GenBank/DDBJ databases">
        <title>Balneolaceae bacterium YR4-1, complete genome.</title>
        <authorList>
            <person name="Li Y."/>
            <person name="Wu S."/>
        </authorList>
    </citation>
    <scope>NUCLEOTIDE SEQUENCE [LARGE SCALE GENOMIC DNA]</scope>
    <source>
        <strain evidence="2 3">YR4-1</strain>
    </source>
</reference>
<evidence type="ECO:0000313" key="2">
    <source>
        <dbReference type="EMBL" id="NGP77167.1"/>
    </source>
</evidence>
<keyword evidence="3" id="KW-1185">Reference proteome</keyword>
<dbReference type="EMBL" id="JAALLT010000003">
    <property type="protein sequence ID" value="NGP77167.1"/>
    <property type="molecule type" value="Genomic_DNA"/>
</dbReference>
<gene>
    <name evidence="2" type="ORF">G3570_11015</name>
</gene>
<sequence length="199" mass="22642">MFKVKNTILSEDIATTQFSCDISRCKGACCVVGNAGAPVSKDEIPVLKKAYKLLKDDLRPRAREVVEEEGLVKGNNNQGYELACTDDKECVFVEYIDDDVAICAIQKAFFEGRLNWEKPLSCHLFPVRLKRVVDFDYANFEYVPELCSSGCESGKEKGTYLSEFLEKPLVRRYGQEWYKEFAKACEEIRSREEARVGTC</sequence>
<accession>A0A6M1T355</accession>
<dbReference type="RefSeq" id="WP_165142248.1">
    <property type="nucleotide sequence ID" value="NZ_JAALLT010000003.1"/>
</dbReference>
<name>A0A6M1T355_9BACT</name>